<name>A0AA97NLZ2_PYRO3</name>
<dbReference type="EMBL" id="JH793444">
    <property type="protein sequence ID" value="ELQ32577.1"/>
    <property type="molecule type" value="Genomic_DNA"/>
</dbReference>
<dbReference type="Proteomes" id="UP000011086">
    <property type="component" value="Unassembled WGS sequence"/>
</dbReference>
<sequence>MKVSVSSVLVFASGVIADGRFCSWPLVRNIQSVTPVWTASQLVSGVFVGPSSTTGSISAGYSYTQSWTITGGLSGSAGIAGIANLGVTTSYGQTTAKGTSLTVGITCPANVRCGLTASTYVLQVQGTETMYRCGSSQMYDQRWPCQDSAPSHCPTMFWNTTDAVTKPFTAYLPLAKSKSNVNELLSVEYNACSAGMDYAGVNLAPHVSGSGATDSREASGLSVQWHWIKIQV</sequence>
<reference evidence="1" key="1">
    <citation type="journal article" date="2012" name="PLoS Genet.">
        <title>Comparative analysis of the genomes of two field isolates of the rice blast fungus Magnaporthe oryzae.</title>
        <authorList>
            <person name="Xue M."/>
            <person name="Yang J."/>
            <person name="Li Z."/>
            <person name="Hu S."/>
            <person name="Yao N."/>
            <person name="Dean R.A."/>
            <person name="Zhao W."/>
            <person name="Shen M."/>
            <person name="Zhang H."/>
            <person name="Li C."/>
            <person name="Liu L."/>
            <person name="Cao L."/>
            <person name="Xu X."/>
            <person name="Xing Y."/>
            <person name="Hsiang T."/>
            <person name="Zhang Z."/>
            <person name="Xu J.R."/>
            <person name="Peng Y.L."/>
        </authorList>
    </citation>
    <scope>NUCLEOTIDE SEQUENCE</scope>
    <source>
        <strain evidence="1">Y34</strain>
    </source>
</reference>
<evidence type="ECO:0000313" key="1">
    <source>
        <dbReference type="EMBL" id="ELQ32577.1"/>
    </source>
</evidence>
<protein>
    <submittedName>
        <fullName evidence="1">Uncharacterized protein</fullName>
    </submittedName>
</protein>
<accession>A0AA97NLZ2</accession>
<gene>
    <name evidence="1" type="ORF">OOU_Y34scaffold01090g8</name>
</gene>
<dbReference type="AlphaFoldDB" id="A0AA97NLZ2"/>
<organism evidence="1">
    <name type="scientific">Pyricularia oryzae (strain Y34)</name>
    <name type="common">Rice blast fungus</name>
    <name type="synonym">Magnaporthe oryzae</name>
    <dbReference type="NCBI Taxonomy" id="1143189"/>
    <lineage>
        <taxon>Eukaryota</taxon>
        <taxon>Fungi</taxon>
        <taxon>Dikarya</taxon>
        <taxon>Ascomycota</taxon>
        <taxon>Pezizomycotina</taxon>
        <taxon>Sordariomycetes</taxon>
        <taxon>Sordariomycetidae</taxon>
        <taxon>Magnaporthales</taxon>
        <taxon>Pyriculariaceae</taxon>
        <taxon>Pyricularia</taxon>
    </lineage>
</organism>
<proteinExistence type="predicted"/>